<organism evidence="1 2">
    <name type="scientific">Melia azedarach</name>
    <name type="common">Chinaberry tree</name>
    <dbReference type="NCBI Taxonomy" id="155640"/>
    <lineage>
        <taxon>Eukaryota</taxon>
        <taxon>Viridiplantae</taxon>
        <taxon>Streptophyta</taxon>
        <taxon>Embryophyta</taxon>
        <taxon>Tracheophyta</taxon>
        <taxon>Spermatophyta</taxon>
        <taxon>Magnoliopsida</taxon>
        <taxon>eudicotyledons</taxon>
        <taxon>Gunneridae</taxon>
        <taxon>Pentapetalae</taxon>
        <taxon>rosids</taxon>
        <taxon>malvids</taxon>
        <taxon>Sapindales</taxon>
        <taxon>Meliaceae</taxon>
        <taxon>Melia</taxon>
    </lineage>
</organism>
<comment type="caution">
    <text evidence="1">The sequence shown here is derived from an EMBL/GenBank/DDBJ whole genome shotgun (WGS) entry which is preliminary data.</text>
</comment>
<dbReference type="Proteomes" id="UP001164539">
    <property type="component" value="Chromosome 1"/>
</dbReference>
<sequence length="73" mass="8006">MLYIVFCFDPKDNNKDGSLQRGPVRPPGNGCTFIPGRGGAPCTNQMNFAGRAMPPPRVYPDHMISFGVATHRK</sequence>
<dbReference type="EMBL" id="CM051394">
    <property type="protein sequence ID" value="KAJ4726839.1"/>
    <property type="molecule type" value="Genomic_DNA"/>
</dbReference>
<protein>
    <submittedName>
        <fullName evidence="1">Uncharacterized protein</fullName>
    </submittedName>
</protein>
<evidence type="ECO:0000313" key="2">
    <source>
        <dbReference type="Proteomes" id="UP001164539"/>
    </source>
</evidence>
<gene>
    <name evidence="1" type="ORF">OWV82_000036</name>
</gene>
<accession>A0ACC1YUX3</accession>
<reference evidence="1 2" key="1">
    <citation type="journal article" date="2023" name="Science">
        <title>Complex scaffold remodeling in plant triterpene biosynthesis.</title>
        <authorList>
            <person name="De La Pena R."/>
            <person name="Hodgson H."/>
            <person name="Liu J.C."/>
            <person name="Stephenson M.J."/>
            <person name="Martin A.C."/>
            <person name="Owen C."/>
            <person name="Harkess A."/>
            <person name="Leebens-Mack J."/>
            <person name="Jimenez L.E."/>
            <person name="Osbourn A."/>
            <person name="Sattely E.S."/>
        </authorList>
    </citation>
    <scope>NUCLEOTIDE SEQUENCE [LARGE SCALE GENOMIC DNA]</scope>
    <source>
        <strain evidence="2">cv. JPN11</strain>
        <tissue evidence="1">Leaf</tissue>
    </source>
</reference>
<name>A0ACC1YUX3_MELAZ</name>
<evidence type="ECO:0000313" key="1">
    <source>
        <dbReference type="EMBL" id="KAJ4726839.1"/>
    </source>
</evidence>
<proteinExistence type="predicted"/>
<keyword evidence="2" id="KW-1185">Reference proteome</keyword>